<evidence type="ECO:0000313" key="4">
    <source>
        <dbReference type="EMBL" id="CZR63281.1"/>
    </source>
</evidence>
<dbReference type="EMBL" id="FJOG01000023">
    <property type="protein sequence ID" value="CZR63281.1"/>
    <property type="molecule type" value="Genomic_DNA"/>
</dbReference>
<dbReference type="Proteomes" id="UP000184330">
    <property type="component" value="Unassembled WGS sequence"/>
</dbReference>
<keyword evidence="5" id="KW-1185">Reference proteome</keyword>
<dbReference type="InterPro" id="IPR013736">
    <property type="entry name" value="Xaa-Pro_dipept_C"/>
</dbReference>
<dbReference type="InterPro" id="IPR050585">
    <property type="entry name" value="Xaa-Pro_dipeptidyl-ppase/CocE"/>
</dbReference>
<gene>
    <name evidence="4" type="ORF">PAC_13178</name>
</gene>
<protein>
    <submittedName>
        <fullName evidence="4">Related to cocaine esterase</fullName>
    </submittedName>
</protein>
<accession>A0A1L7XE29</accession>
<feature type="region of interest" description="Disordered" evidence="2">
    <location>
        <begin position="19"/>
        <end position="42"/>
    </location>
</feature>
<name>A0A1L7XE29_9HELO</name>
<dbReference type="STRING" id="576137.A0A1L7XE29"/>
<dbReference type="SMART" id="SM00939">
    <property type="entry name" value="PepX_C"/>
    <property type="match status" value="1"/>
</dbReference>
<dbReference type="OrthoDB" id="2578740at2759"/>
<dbReference type="SUPFAM" id="SSF53474">
    <property type="entry name" value="alpha/beta-Hydrolases"/>
    <property type="match status" value="1"/>
</dbReference>
<feature type="domain" description="Xaa-Pro dipeptidyl-peptidase C-terminal" evidence="3">
    <location>
        <begin position="323"/>
        <end position="585"/>
    </location>
</feature>
<dbReference type="AlphaFoldDB" id="A0A1L7XE29"/>
<dbReference type="NCBIfam" id="TIGR00976">
    <property type="entry name" value="CocE_NonD"/>
    <property type="match status" value="1"/>
</dbReference>
<dbReference type="InterPro" id="IPR008979">
    <property type="entry name" value="Galactose-bd-like_sf"/>
</dbReference>
<dbReference type="Gene3D" id="2.60.120.260">
    <property type="entry name" value="Galactose-binding domain-like"/>
    <property type="match status" value="1"/>
</dbReference>
<dbReference type="Gene3D" id="1.10.3020.20">
    <property type="match status" value="1"/>
</dbReference>
<keyword evidence="1" id="KW-0378">Hydrolase</keyword>
<dbReference type="InterPro" id="IPR000383">
    <property type="entry name" value="Xaa-Pro-like_dom"/>
</dbReference>
<evidence type="ECO:0000259" key="3">
    <source>
        <dbReference type="SMART" id="SM00939"/>
    </source>
</evidence>
<proteinExistence type="predicted"/>
<reference evidence="4 5" key="1">
    <citation type="submission" date="2016-03" db="EMBL/GenBank/DDBJ databases">
        <authorList>
            <person name="Ploux O."/>
        </authorList>
    </citation>
    <scope>NUCLEOTIDE SEQUENCE [LARGE SCALE GENOMIC DNA]</scope>
    <source>
        <strain evidence="4 5">UAMH 11012</strain>
    </source>
</reference>
<dbReference type="SUPFAM" id="SSF49785">
    <property type="entry name" value="Galactose-binding domain-like"/>
    <property type="match status" value="1"/>
</dbReference>
<dbReference type="InterPro" id="IPR005674">
    <property type="entry name" value="CocE/Ser_esterase"/>
</dbReference>
<dbReference type="GO" id="GO:0008239">
    <property type="term" value="F:dipeptidyl-peptidase activity"/>
    <property type="evidence" value="ECO:0007669"/>
    <property type="project" value="InterPro"/>
</dbReference>
<dbReference type="Gene3D" id="3.40.50.1820">
    <property type="entry name" value="alpha/beta hydrolase"/>
    <property type="match status" value="1"/>
</dbReference>
<evidence type="ECO:0000256" key="2">
    <source>
        <dbReference type="SAM" id="MobiDB-lite"/>
    </source>
</evidence>
<evidence type="ECO:0000256" key="1">
    <source>
        <dbReference type="ARBA" id="ARBA00022801"/>
    </source>
</evidence>
<dbReference type="PANTHER" id="PTHR43056">
    <property type="entry name" value="PEPTIDASE S9 PROLYL OLIGOPEPTIDASE"/>
    <property type="match status" value="1"/>
</dbReference>
<dbReference type="Pfam" id="PF08530">
    <property type="entry name" value="PepX_C"/>
    <property type="match status" value="1"/>
</dbReference>
<dbReference type="Pfam" id="PF02129">
    <property type="entry name" value="Peptidase_S15"/>
    <property type="match status" value="1"/>
</dbReference>
<evidence type="ECO:0000313" key="5">
    <source>
        <dbReference type="Proteomes" id="UP000184330"/>
    </source>
</evidence>
<sequence length="591" mass="65926">MSLKVGSITVLQQLATSPESKDSKYDGLNPSSTILPKGHKKAPGNRALGANTIYDRDIQLQVRDGAKLRADVFRPEGAEKVPALLAWSPYGKSGTGFFDLNLVPGRVGILQSMLSGYEKFEAPDPAEWVGRGYAIVNIDTRGTFDSDGNIRCFGTAEGRDGHDAVEEVAKLPWCNGKVALVGNSWLAMAQWLIAAERPPHLACIAPFEGASDLYRETICRGGVPYLPFWGFLSTKLYGRNQLESILGMLNQYPFMNEYWEDKRAAIENIEVPAYVLASYSTGLHTVGSFRGFEDIKHSNKWLRVHSTQEWHDLYQRSCIDDLQLFLDRYTKEVDNGWEKTPSVRVSMLQFNKEPVINQVFPDWPIQNTKYTTLYLTAENQLSSTKSPTSSTLSYQADVPALQMDADSEELHFTYTFPKKAYLVGYPKAILNMSCDSHNDLDVFVQLRKASASGEILRNLNIPLSDLNVSSPSEVALLNTNFYLGPSGILRASRRSVDSKRSKPHWDVHEHTESAVQLVKPGEVVEMDIGIWPVGMIFEAGEKMVLKVSGHLMVLAEFEPLRGAFVAENKGRHVVHFGGEFESRVVIPLVEL</sequence>
<organism evidence="4 5">
    <name type="scientific">Phialocephala subalpina</name>
    <dbReference type="NCBI Taxonomy" id="576137"/>
    <lineage>
        <taxon>Eukaryota</taxon>
        <taxon>Fungi</taxon>
        <taxon>Dikarya</taxon>
        <taxon>Ascomycota</taxon>
        <taxon>Pezizomycotina</taxon>
        <taxon>Leotiomycetes</taxon>
        <taxon>Helotiales</taxon>
        <taxon>Mollisiaceae</taxon>
        <taxon>Phialocephala</taxon>
        <taxon>Phialocephala fortinii species complex</taxon>
    </lineage>
</organism>
<dbReference type="PANTHER" id="PTHR43056:SF10">
    <property type="entry name" value="COCE_NOND FAMILY, PUTATIVE (AFU_ORTHOLOGUE AFUA_7G00600)-RELATED"/>
    <property type="match status" value="1"/>
</dbReference>
<dbReference type="InterPro" id="IPR029058">
    <property type="entry name" value="AB_hydrolase_fold"/>
</dbReference>